<dbReference type="SUPFAM" id="SSF55729">
    <property type="entry name" value="Acyl-CoA N-acyltransferases (Nat)"/>
    <property type="match status" value="1"/>
</dbReference>
<evidence type="ECO:0000313" key="3">
    <source>
        <dbReference type="Proteomes" id="UP001056708"/>
    </source>
</evidence>
<evidence type="ECO:0000259" key="1">
    <source>
        <dbReference type="PROSITE" id="PS51186"/>
    </source>
</evidence>
<feature type="domain" description="N-acetyltransferase" evidence="1">
    <location>
        <begin position="198"/>
        <end position="373"/>
    </location>
</feature>
<keyword evidence="3" id="KW-1185">Reference proteome</keyword>
<dbReference type="RefSeq" id="WP_252662027.1">
    <property type="nucleotide sequence ID" value="NZ_CP098611.1"/>
</dbReference>
<reference evidence="2" key="1">
    <citation type="submission" date="2022-06" db="EMBL/GenBank/DDBJ databases">
        <title>Genome sequence of Phormidium yuhuli AB48 isolated from an industrial photobioreactor environment.</title>
        <authorList>
            <person name="Qiu Y."/>
            <person name="Noonan A.J.C."/>
            <person name="Dofher K."/>
            <person name="Koch M."/>
            <person name="Kieft B."/>
            <person name="Lin X."/>
            <person name="Ziels R.M."/>
            <person name="Hallam S.J."/>
        </authorList>
    </citation>
    <scope>NUCLEOTIDE SEQUENCE</scope>
    <source>
        <strain evidence="2">AB48</strain>
    </source>
</reference>
<proteinExistence type="predicted"/>
<dbReference type="InterPro" id="IPR039968">
    <property type="entry name" value="BcerS-like"/>
</dbReference>
<dbReference type="InterPro" id="IPR016181">
    <property type="entry name" value="Acyl_CoA_acyltransferase"/>
</dbReference>
<dbReference type="Gene3D" id="3.40.630.30">
    <property type="match status" value="1"/>
</dbReference>
<dbReference type="Pfam" id="PF00583">
    <property type="entry name" value="Acetyltransf_1"/>
    <property type="match status" value="1"/>
</dbReference>
<dbReference type="PROSITE" id="PS51186">
    <property type="entry name" value="GNAT"/>
    <property type="match status" value="1"/>
</dbReference>
<gene>
    <name evidence="2" type="ORF">NEA10_15200</name>
</gene>
<dbReference type="PANTHER" id="PTHR41368">
    <property type="entry name" value="PROTEIN YGHO"/>
    <property type="match status" value="1"/>
</dbReference>
<evidence type="ECO:0000313" key="2">
    <source>
        <dbReference type="EMBL" id="USR90183.1"/>
    </source>
</evidence>
<dbReference type="Proteomes" id="UP001056708">
    <property type="component" value="Chromosome"/>
</dbReference>
<organism evidence="2 3">
    <name type="scientific">Phormidium yuhuli AB48</name>
    <dbReference type="NCBI Taxonomy" id="2940671"/>
    <lineage>
        <taxon>Bacteria</taxon>
        <taxon>Bacillati</taxon>
        <taxon>Cyanobacteriota</taxon>
        <taxon>Cyanophyceae</taxon>
        <taxon>Oscillatoriophycideae</taxon>
        <taxon>Oscillatoriales</taxon>
        <taxon>Oscillatoriaceae</taxon>
        <taxon>Phormidium</taxon>
        <taxon>Phormidium yuhuli</taxon>
    </lineage>
</organism>
<sequence length="373" mass="43108">MAQITVRPVTSEGDRQQFLEVPQWVYRHDPNWVPPLKASIAAQLSPEDNPFLGYGEFQGFLAFDDQGRAIGRVVAAINQRLIEREGRRVGLFGYFECIEDFAAGQQLLEAALSWLGDRQIEVVRGPINLSTHNNCLFLVEGFERPPMMMMPYNPPYYPQWLEEMGWVKAKDAYAYDFPMEPLSDKFEKAYRIALKSGITFRPIRTKGEGFDEDVRSLYRLFTQAFANNWSSTPRTEADFLEEAQQLKSLVDPDIFPIAEDNGEMVGFFMGLPDYNIALKHVNGTLNIWGLLKFLWYRRQIKQARMITLCALPEYRRKMVPLALVYLTMKGGEKRGYQRAELSWIWEDNHPSRRITEASGGVIGKTYRVYEKEL</sequence>
<accession>A0ABY5APU6</accession>
<dbReference type="InterPro" id="IPR000182">
    <property type="entry name" value="GNAT_dom"/>
</dbReference>
<protein>
    <recommendedName>
        <fullName evidence="1">N-acetyltransferase domain-containing protein</fullName>
    </recommendedName>
</protein>
<dbReference type="EMBL" id="CP098611">
    <property type="protein sequence ID" value="USR90183.1"/>
    <property type="molecule type" value="Genomic_DNA"/>
</dbReference>
<dbReference type="PANTHER" id="PTHR41368:SF1">
    <property type="entry name" value="PROTEIN YGHO"/>
    <property type="match status" value="1"/>
</dbReference>
<name>A0ABY5APU6_9CYAN</name>